<dbReference type="OrthoDB" id="3228373at2"/>
<dbReference type="AlphaFoldDB" id="A0A087A787"/>
<keyword evidence="2" id="KW-0812">Transmembrane</keyword>
<name>A0A087A787_9BIFI</name>
<evidence type="ECO:0008006" key="5">
    <source>
        <dbReference type="Google" id="ProtNLM"/>
    </source>
</evidence>
<dbReference type="RefSeq" id="WP_043167584.1">
    <property type="nucleotide sequence ID" value="NZ_JDUV01000030.1"/>
</dbReference>
<reference evidence="3 4" key="1">
    <citation type="submission" date="2014-03" db="EMBL/GenBank/DDBJ databases">
        <title>Genomics of Bifidobacteria.</title>
        <authorList>
            <person name="Ventura M."/>
            <person name="Milani C."/>
            <person name="Lugli G.A."/>
        </authorList>
    </citation>
    <scope>NUCLEOTIDE SEQUENCE [LARGE SCALE GENOMIC DNA]</scope>
    <source>
        <strain evidence="3 4">DSM 23973</strain>
    </source>
</reference>
<dbReference type="EMBL" id="JGYS01000007">
    <property type="protein sequence ID" value="KFI54637.1"/>
    <property type="molecule type" value="Genomic_DNA"/>
</dbReference>
<keyword evidence="2" id="KW-0472">Membrane</keyword>
<feature type="compositionally biased region" description="Low complexity" evidence="1">
    <location>
        <begin position="262"/>
        <end position="271"/>
    </location>
</feature>
<evidence type="ECO:0000256" key="2">
    <source>
        <dbReference type="SAM" id="Phobius"/>
    </source>
</evidence>
<gene>
    <name evidence="3" type="ORF">BCAL_0895</name>
</gene>
<sequence length="449" mass="48120">MPLGALLADWRTRVLLACSSLPVAVETTYLMMRGEAGNGDAAVAFALLTVTACLLMALTPRLGGWAIVVLWTARCVMPQAVAFSILFPLLMAVTVMAYLRTGPSLLASVIAEIAAAARIWLYPWDTTVLATVCATAALLMVALWIGSSMHGQEQREQERRERAMLLRRLGDQRLAEQLHHSVANDLTTILLLARQARSASEEVTATKMEGSADPEYEPRALSLDDDQLVTLIERTTEESLVKVRRLIAGLDRLTEPAVDTASGRSSTSISSFHGGDDERRHAPAGFSIRSISRFRDSLTTQVGSPSSPTSPISLASLTHEELESLTEGYRAQLRGIGLEGEFLIAGASSVECSEDCREALLSVLREIVGNMMKYANPSGAYCIALTIDNGRATLSASNAVDDTDLSDGTGLSAGTGLLRCRQSALRLGGEFEASLADGLWTGLLVLPLV</sequence>
<dbReference type="eggNOG" id="COG4585">
    <property type="taxonomic scope" value="Bacteria"/>
</dbReference>
<feature type="region of interest" description="Disordered" evidence="1">
    <location>
        <begin position="257"/>
        <end position="282"/>
    </location>
</feature>
<organism evidence="3 4">
    <name type="scientific">Bifidobacterium callitrichos DSM 23973</name>
    <dbReference type="NCBI Taxonomy" id="1437609"/>
    <lineage>
        <taxon>Bacteria</taxon>
        <taxon>Bacillati</taxon>
        <taxon>Actinomycetota</taxon>
        <taxon>Actinomycetes</taxon>
        <taxon>Bifidobacteriales</taxon>
        <taxon>Bifidobacteriaceae</taxon>
        <taxon>Bifidobacterium</taxon>
    </lineage>
</organism>
<evidence type="ECO:0000313" key="3">
    <source>
        <dbReference type="EMBL" id="KFI54637.1"/>
    </source>
</evidence>
<evidence type="ECO:0000313" key="4">
    <source>
        <dbReference type="Proteomes" id="UP000029072"/>
    </source>
</evidence>
<dbReference type="Proteomes" id="UP000029072">
    <property type="component" value="Unassembled WGS sequence"/>
</dbReference>
<comment type="caution">
    <text evidence="3">The sequence shown here is derived from an EMBL/GenBank/DDBJ whole genome shotgun (WGS) entry which is preliminary data.</text>
</comment>
<feature type="transmembrane region" description="Helical" evidence="2">
    <location>
        <begin position="43"/>
        <end position="68"/>
    </location>
</feature>
<feature type="transmembrane region" description="Helical" evidence="2">
    <location>
        <begin position="128"/>
        <end position="146"/>
    </location>
</feature>
<keyword evidence="2" id="KW-1133">Transmembrane helix</keyword>
<accession>A0A087A787</accession>
<dbReference type="Gene3D" id="3.30.565.10">
    <property type="entry name" value="Histidine kinase-like ATPase, C-terminal domain"/>
    <property type="match status" value="1"/>
</dbReference>
<protein>
    <recommendedName>
        <fullName evidence="5">Signal transduction histidine kinase</fullName>
    </recommendedName>
</protein>
<proteinExistence type="predicted"/>
<dbReference type="InterPro" id="IPR036890">
    <property type="entry name" value="HATPase_C_sf"/>
</dbReference>
<feature type="transmembrane region" description="Helical" evidence="2">
    <location>
        <begin position="80"/>
        <end position="98"/>
    </location>
</feature>
<dbReference type="SUPFAM" id="SSF55874">
    <property type="entry name" value="ATPase domain of HSP90 chaperone/DNA topoisomerase II/histidine kinase"/>
    <property type="match status" value="1"/>
</dbReference>
<evidence type="ECO:0000256" key="1">
    <source>
        <dbReference type="SAM" id="MobiDB-lite"/>
    </source>
</evidence>